<evidence type="ECO:0000313" key="3">
    <source>
        <dbReference type="EMBL" id="GEQ78121.1"/>
    </source>
</evidence>
<organism evidence="3 4">
    <name type="scientific">Comamonas testosteroni</name>
    <name type="common">Pseudomonas testosteroni</name>
    <dbReference type="NCBI Taxonomy" id="285"/>
    <lineage>
        <taxon>Bacteria</taxon>
        <taxon>Pseudomonadati</taxon>
        <taxon>Pseudomonadota</taxon>
        <taxon>Betaproteobacteria</taxon>
        <taxon>Burkholderiales</taxon>
        <taxon>Comamonadaceae</taxon>
        <taxon>Comamonas</taxon>
    </lineage>
</organism>
<comment type="caution">
    <text evidence="3">The sequence shown here is derived from an EMBL/GenBank/DDBJ whole genome shotgun (WGS) entry which is preliminary data.</text>
</comment>
<feature type="transmembrane region" description="Helical" evidence="1">
    <location>
        <begin position="12"/>
        <end position="29"/>
    </location>
</feature>
<feature type="transmembrane region" description="Helical" evidence="1">
    <location>
        <begin position="80"/>
        <end position="97"/>
    </location>
</feature>
<feature type="transmembrane region" description="Helical" evidence="1">
    <location>
        <begin position="41"/>
        <end position="59"/>
    </location>
</feature>
<evidence type="ECO:0000259" key="2">
    <source>
        <dbReference type="Pfam" id="PF07331"/>
    </source>
</evidence>
<feature type="transmembrane region" description="Helical" evidence="1">
    <location>
        <begin position="103"/>
        <end position="121"/>
    </location>
</feature>
<reference evidence="3 4" key="1">
    <citation type="journal article" date="2019" name="Microbiol. Resour. Announc.">
        <title>Draft Genome Sequence of Comamonas testosteroni TA441, a Bacterium That Has a Cryptic Phenol Degradation Gene Cluster.</title>
        <authorList>
            <person name="Arai H."/>
            <person name="Ishii M."/>
        </authorList>
    </citation>
    <scope>NUCLEOTIDE SEQUENCE [LARGE SCALE GENOMIC DNA]</scope>
    <source>
        <strain evidence="3 4">TA441</strain>
    </source>
</reference>
<dbReference type="InterPro" id="IPR009936">
    <property type="entry name" value="DUF1468"/>
</dbReference>
<sequence>MSVHRQRLYSGFLFIAIALAFGIGGIKQYPIGSAASMGPGYFPVLLSSVLMLLGIAALAQAARMRARNSEATSDTGRHSWRPVVFIVLANMTFGILLEGAPSIGLPAQGLIVSIYGVTFIASLAGREHRTGQALVLATVLAACSYLIFIKLLGLTVLAWPSYLTQ</sequence>
<accession>A0A5A7MMR1</accession>
<keyword evidence="1" id="KW-0472">Membrane</keyword>
<dbReference type="AlphaFoldDB" id="A0A5A7MMR1"/>
<keyword evidence="1" id="KW-0812">Transmembrane</keyword>
<protein>
    <submittedName>
        <fullName evidence="3">Membrane protein</fullName>
    </submittedName>
</protein>
<proteinExistence type="predicted"/>
<name>A0A5A7MMR1_COMTE</name>
<dbReference type="EMBL" id="BKBW01000024">
    <property type="protein sequence ID" value="GEQ78121.1"/>
    <property type="molecule type" value="Genomic_DNA"/>
</dbReference>
<evidence type="ECO:0000313" key="4">
    <source>
        <dbReference type="Proteomes" id="UP000323105"/>
    </source>
</evidence>
<dbReference type="Proteomes" id="UP000323105">
    <property type="component" value="Unassembled WGS sequence"/>
</dbReference>
<keyword evidence="1" id="KW-1133">Transmembrane helix</keyword>
<dbReference type="RefSeq" id="WP_149357337.1">
    <property type="nucleotide sequence ID" value="NZ_BKBW01000024.1"/>
</dbReference>
<gene>
    <name evidence="3" type="ORF">CTTA_5126</name>
</gene>
<evidence type="ECO:0000256" key="1">
    <source>
        <dbReference type="SAM" id="Phobius"/>
    </source>
</evidence>
<feature type="domain" description="DUF1468" evidence="2">
    <location>
        <begin position="10"/>
        <end position="155"/>
    </location>
</feature>
<feature type="transmembrane region" description="Helical" evidence="1">
    <location>
        <begin position="133"/>
        <end position="159"/>
    </location>
</feature>
<dbReference type="Pfam" id="PF07331">
    <property type="entry name" value="TctB"/>
    <property type="match status" value="1"/>
</dbReference>